<dbReference type="EC" id="1.16.3.1" evidence="8"/>
<feature type="binding site" evidence="9">
    <location>
        <position position="54"/>
    </location>
    <ligand>
        <name>Fe cation</name>
        <dbReference type="ChEBI" id="CHEBI:24875"/>
        <label>1</label>
    </ligand>
</feature>
<dbReference type="GO" id="GO:0008199">
    <property type="term" value="F:ferric iron binding"/>
    <property type="evidence" value="ECO:0007669"/>
    <property type="project" value="InterPro"/>
</dbReference>
<keyword evidence="6 8" id="KW-0408">Iron</keyword>
<dbReference type="Proteomes" id="UP001138768">
    <property type="component" value="Unassembled WGS sequence"/>
</dbReference>
<evidence type="ECO:0000259" key="10">
    <source>
        <dbReference type="PROSITE" id="PS50905"/>
    </source>
</evidence>
<comment type="similarity">
    <text evidence="2 8">Belongs to the bacterioferritin family.</text>
</comment>
<dbReference type="GO" id="GO:0006826">
    <property type="term" value="P:iron ion transport"/>
    <property type="evidence" value="ECO:0007669"/>
    <property type="project" value="InterPro"/>
</dbReference>
<evidence type="ECO:0000313" key="11">
    <source>
        <dbReference type="EMBL" id="MBK1618252.1"/>
    </source>
</evidence>
<dbReference type="PANTHER" id="PTHR30295:SF0">
    <property type="entry name" value="BACTERIOFERRITIN"/>
    <property type="match status" value="1"/>
</dbReference>
<feature type="binding site" evidence="9">
    <location>
        <position position="130"/>
    </location>
    <ligand>
        <name>Fe cation</name>
        <dbReference type="ChEBI" id="CHEBI:24875"/>
        <label>1</label>
    </ligand>
</feature>
<evidence type="ECO:0000256" key="6">
    <source>
        <dbReference type="ARBA" id="ARBA00023004"/>
    </source>
</evidence>
<dbReference type="GO" id="GO:0005829">
    <property type="term" value="C:cytosol"/>
    <property type="evidence" value="ECO:0007669"/>
    <property type="project" value="TreeGrafter"/>
</dbReference>
<evidence type="ECO:0000313" key="12">
    <source>
        <dbReference type="Proteomes" id="UP001138768"/>
    </source>
</evidence>
<evidence type="ECO:0000256" key="3">
    <source>
        <dbReference type="ARBA" id="ARBA00022434"/>
    </source>
</evidence>
<dbReference type="Gene3D" id="1.20.1260.10">
    <property type="match status" value="1"/>
</dbReference>
<name>A0A9X0W744_9GAMM</name>
<dbReference type="SUPFAM" id="SSF47240">
    <property type="entry name" value="Ferritin-like"/>
    <property type="match status" value="1"/>
</dbReference>
<evidence type="ECO:0000256" key="7">
    <source>
        <dbReference type="ARBA" id="ARBA00036243"/>
    </source>
</evidence>
<feature type="binding site" evidence="9">
    <location>
        <position position="97"/>
    </location>
    <ligand>
        <name>Fe cation</name>
        <dbReference type="ChEBI" id="CHEBI:24875"/>
        <label>2</label>
    </ligand>
</feature>
<dbReference type="GO" id="GO:0020037">
    <property type="term" value="F:heme binding"/>
    <property type="evidence" value="ECO:0007669"/>
    <property type="project" value="TreeGrafter"/>
</dbReference>
<dbReference type="GO" id="GO:0004322">
    <property type="term" value="F:ferroxidase activity"/>
    <property type="evidence" value="ECO:0007669"/>
    <property type="project" value="UniProtKB-EC"/>
</dbReference>
<evidence type="ECO:0000256" key="2">
    <source>
        <dbReference type="ARBA" id="ARBA00008093"/>
    </source>
</evidence>
<sequence>MRHATVHPRTLGYLGRALSLEYSAVQQYMTQAALTEAWGLAEAADRFRRETVEEMQHAERLVKRMLGLGVSPNASQLRPANVARNLVDLLRQDAVLEAEIVALYNEATQFCRRIQDHENAEFFNGLLQDELHHAAEIETWLEALGVPRHQEPNERAYF</sequence>
<comment type="catalytic activity">
    <reaction evidence="8">
        <text>4 Fe(2+) + O2 + 4 H(+) = 4 Fe(3+) + 2 H2O</text>
        <dbReference type="Rhea" id="RHEA:11148"/>
        <dbReference type="ChEBI" id="CHEBI:15377"/>
        <dbReference type="ChEBI" id="CHEBI:15378"/>
        <dbReference type="ChEBI" id="CHEBI:15379"/>
        <dbReference type="ChEBI" id="CHEBI:29033"/>
        <dbReference type="ChEBI" id="CHEBI:29034"/>
        <dbReference type="EC" id="1.16.3.1"/>
    </reaction>
</comment>
<dbReference type="InterPro" id="IPR012347">
    <property type="entry name" value="Ferritin-like"/>
</dbReference>
<feature type="binding site" evidence="9">
    <location>
        <position position="53"/>
    </location>
    <ligand>
        <name>Fe cation</name>
        <dbReference type="ChEBI" id="CHEBI:24875"/>
        <label>3</label>
    </ligand>
</feature>
<reference evidence="11 12" key="1">
    <citation type="journal article" date="2020" name="Microorganisms">
        <title>Osmotic Adaptation and Compatible Solute Biosynthesis of Phototrophic Bacteria as Revealed from Genome Analyses.</title>
        <authorList>
            <person name="Imhoff J.F."/>
            <person name="Rahn T."/>
            <person name="Kunzel S."/>
            <person name="Keller A."/>
            <person name="Neulinger S.C."/>
        </authorList>
    </citation>
    <scope>NUCLEOTIDE SEQUENCE [LARGE SCALE GENOMIC DNA]</scope>
    <source>
        <strain evidence="11 12">DSM 25653</strain>
    </source>
</reference>
<keyword evidence="12" id="KW-1185">Reference proteome</keyword>
<evidence type="ECO:0000256" key="1">
    <source>
        <dbReference type="ARBA" id="ARBA00001970"/>
    </source>
</evidence>
<comment type="caution">
    <text evidence="11">The sequence shown here is derived from an EMBL/GenBank/DDBJ whole genome shotgun (WGS) entry which is preliminary data.</text>
</comment>
<feature type="binding site" evidence="9">
    <location>
        <position position="21"/>
    </location>
    <ligand>
        <name>Fe cation</name>
        <dbReference type="ChEBI" id="CHEBI:24875"/>
        <label>1</label>
    </ligand>
</feature>
<dbReference type="Pfam" id="PF00210">
    <property type="entry name" value="Ferritin"/>
    <property type="match status" value="1"/>
</dbReference>
<dbReference type="RefSeq" id="WP_200241209.1">
    <property type="nucleotide sequence ID" value="NZ_JAXUFI010000030.1"/>
</dbReference>
<evidence type="ECO:0000256" key="8">
    <source>
        <dbReference type="PIRNR" id="PIRNR002560"/>
    </source>
</evidence>
<dbReference type="AlphaFoldDB" id="A0A9X0W744"/>
<evidence type="ECO:0000256" key="4">
    <source>
        <dbReference type="ARBA" id="ARBA00022617"/>
    </source>
</evidence>
<keyword evidence="5 8" id="KW-0479">Metal-binding</keyword>
<dbReference type="InterPro" id="IPR009078">
    <property type="entry name" value="Ferritin-like_SF"/>
</dbReference>
<dbReference type="EMBL" id="NRRY01000008">
    <property type="protein sequence ID" value="MBK1618252.1"/>
    <property type="molecule type" value="Genomic_DNA"/>
</dbReference>
<dbReference type="InterPro" id="IPR008331">
    <property type="entry name" value="Ferritin_DPS_dom"/>
</dbReference>
<dbReference type="PANTHER" id="PTHR30295">
    <property type="entry name" value="BACTERIOFERRITIN"/>
    <property type="match status" value="1"/>
</dbReference>
<feature type="binding site" description="axial binding residue" evidence="9">
    <location>
        <position position="55"/>
    </location>
    <ligand>
        <name>heme b</name>
        <dbReference type="ChEBI" id="CHEBI:60344"/>
        <note>ligand shared between dimeric partners</note>
    </ligand>
    <ligandPart>
        <name>Fe</name>
        <dbReference type="ChEBI" id="CHEBI:18248"/>
    </ligandPart>
</feature>
<feature type="binding site" evidence="9">
    <location>
        <position position="133"/>
    </location>
    <ligand>
        <name>Fe cation</name>
        <dbReference type="ChEBI" id="CHEBI:24875"/>
        <label>2</label>
    </ligand>
</feature>
<organism evidence="11 12">
    <name type="scientific">Lamprobacter modestohalophilus</name>
    <dbReference type="NCBI Taxonomy" id="1064514"/>
    <lineage>
        <taxon>Bacteria</taxon>
        <taxon>Pseudomonadati</taxon>
        <taxon>Pseudomonadota</taxon>
        <taxon>Gammaproteobacteria</taxon>
        <taxon>Chromatiales</taxon>
        <taxon>Chromatiaceae</taxon>
        <taxon>Lamprobacter</taxon>
    </lineage>
</organism>
<comment type="function">
    <text evidence="8">Iron-storage protein, whose ferroxidase center binds Fe(2+), oxidizes it using dioxygen to Fe(3+), and participates in the subsequent Fe(3+) oxide mineral core formation within the central cavity of the BFR protein shell.</text>
</comment>
<feature type="binding site" evidence="9">
    <location>
        <position position="57"/>
    </location>
    <ligand>
        <name>Fe cation</name>
        <dbReference type="ChEBI" id="CHEBI:24875"/>
        <label>1</label>
    </ligand>
</feature>
<evidence type="ECO:0000256" key="9">
    <source>
        <dbReference type="PIRSR" id="PIRSR002560-1"/>
    </source>
</evidence>
<accession>A0A9X0W744</accession>
<keyword evidence="3 8" id="KW-0409">Iron storage</keyword>
<proteinExistence type="inferred from homology"/>
<keyword evidence="4" id="KW-0349">Heme</keyword>
<gene>
    <name evidence="11" type="ORF">CKO42_07315</name>
</gene>
<feature type="binding site" evidence="9">
    <location>
        <position position="130"/>
    </location>
    <ligand>
        <name>Fe cation</name>
        <dbReference type="ChEBI" id="CHEBI:24875"/>
        <label>2</label>
    </ligand>
</feature>
<feature type="domain" description="Ferritin-like diiron" evidence="10">
    <location>
        <begin position="4"/>
        <end position="148"/>
    </location>
</feature>
<evidence type="ECO:0000256" key="5">
    <source>
        <dbReference type="ARBA" id="ARBA00022723"/>
    </source>
</evidence>
<dbReference type="InterPro" id="IPR009040">
    <property type="entry name" value="Ferritin-like_diiron"/>
</dbReference>
<comment type="catalytic activity">
    <reaction evidence="7">
        <text>Fe(2+)(in) = Fe(2+)(out)</text>
        <dbReference type="Rhea" id="RHEA:28486"/>
        <dbReference type="ChEBI" id="CHEBI:29033"/>
    </reaction>
</comment>
<comment type="cofactor">
    <cofactor evidence="1">
        <name>heme b</name>
        <dbReference type="ChEBI" id="CHEBI:60344"/>
    </cofactor>
</comment>
<dbReference type="PROSITE" id="PS50905">
    <property type="entry name" value="FERRITIN_LIKE"/>
    <property type="match status" value="1"/>
</dbReference>
<dbReference type="PRINTS" id="PR00601">
    <property type="entry name" value="BACFERRITIN"/>
</dbReference>
<feature type="binding site" evidence="9">
    <location>
        <position position="54"/>
    </location>
    <ligand>
        <name>Fe cation</name>
        <dbReference type="ChEBI" id="CHEBI:24875"/>
        <label>2</label>
    </ligand>
</feature>
<dbReference type="InterPro" id="IPR002024">
    <property type="entry name" value="Bacterioferritin"/>
</dbReference>
<dbReference type="PIRSF" id="PIRSF002560">
    <property type="entry name" value="Bacterioferritin"/>
    <property type="match status" value="1"/>
</dbReference>
<dbReference type="GO" id="GO:0006879">
    <property type="term" value="P:intracellular iron ion homeostasis"/>
    <property type="evidence" value="ECO:0007669"/>
    <property type="project" value="UniProtKB-KW"/>
</dbReference>
<protein>
    <recommendedName>
        <fullName evidence="8">Bacterioferritin</fullName>
        <ecNumber evidence="8">1.16.3.1</ecNumber>
    </recommendedName>
</protein>